<feature type="compositionally biased region" description="Basic residues" evidence="1">
    <location>
        <begin position="657"/>
        <end position="669"/>
    </location>
</feature>
<feature type="compositionally biased region" description="Acidic residues" evidence="1">
    <location>
        <begin position="537"/>
        <end position="547"/>
    </location>
</feature>
<dbReference type="RefSeq" id="XP_002489986.1">
    <property type="nucleotide sequence ID" value="XM_002489941.1"/>
</dbReference>
<evidence type="ECO:0000259" key="2">
    <source>
        <dbReference type="Pfam" id="PF09444"/>
    </source>
</evidence>
<feature type="compositionally biased region" description="Polar residues" evidence="1">
    <location>
        <begin position="129"/>
        <end position="140"/>
    </location>
</feature>
<dbReference type="HOGENOM" id="CLU_289696_0_0_1"/>
<feature type="compositionally biased region" description="Basic and acidic residues" evidence="1">
    <location>
        <begin position="839"/>
        <end position="857"/>
    </location>
</feature>
<dbReference type="OrthoDB" id="2130597at2759"/>
<dbReference type="eggNOG" id="ENOG502QSP5">
    <property type="taxonomic scope" value="Eukaryota"/>
</dbReference>
<dbReference type="STRING" id="644223.C4QWT2"/>
<feature type="compositionally biased region" description="Acidic residues" evidence="1">
    <location>
        <begin position="506"/>
        <end position="530"/>
    </location>
</feature>
<organism evidence="3 4">
    <name type="scientific">Komagataella phaffii (strain GS115 / ATCC 20864)</name>
    <name type="common">Yeast</name>
    <name type="synonym">Pichia pastoris</name>
    <dbReference type="NCBI Taxonomy" id="644223"/>
    <lineage>
        <taxon>Eukaryota</taxon>
        <taxon>Fungi</taxon>
        <taxon>Dikarya</taxon>
        <taxon>Ascomycota</taxon>
        <taxon>Saccharomycotina</taxon>
        <taxon>Pichiomycetes</taxon>
        <taxon>Pichiales</taxon>
        <taxon>Pichiaceae</taxon>
        <taxon>Komagataella</taxon>
    </lineage>
</organism>
<dbReference type="InParanoid" id="C4QWT2"/>
<dbReference type="AlphaFoldDB" id="C4QWT2"/>
<evidence type="ECO:0000313" key="3">
    <source>
        <dbReference type="EMBL" id="CAY67705.1"/>
    </source>
</evidence>
<dbReference type="Pfam" id="PF09444">
    <property type="entry name" value="MRC1"/>
    <property type="match status" value="1"/>
</dbReference>
<dbReference type="FunCoup" id="C4QWT2">
    <property type="interactions" value="254"/>
</dbReference>
<feature type="compositionally biased region" description="Basic and acidic residues" evidence="1">
    <location>
        <begin position="670"/>
        <end position="679"/>
    </location>
</feature>
<reference evidence="3 4" key="1">
    <citation type="journal article" date="2009" name="Nat. Biotechnol.">
        <title>Genome sequence of the recombinant protein production host Pichia pastoris.</title>
        <authorList>
            <person name="De Schutter K."/>
            <person name="Lin Y.C."/>
            <person name="Tiels P."/>
            <person name="Van Hecke A."/>
            <person name="Glinka S."/>
            <person name="Weber-Lehmann J."/>
            <person name="Rouze P."/>
            <person name="Van de Peer Y."/>
            <person name="Callewaert N."/>
        </authorList>
    </citation>
    <scope>NUCLEOTIDE SEQUENCE [LARGE SCALE GENOMIC DNA]</scope>
    <source>
        <strain evidence="4">GS115 / ATCC 20864</strain>
    </source>
</reference>
<feature type="compositionally biased region" description="Acidic residues" evidence="1">
    <location>
        <begin position="635"/>
        <end position="645"/>
    </location>
</feature>
<feature type="region of interest" description="Disordered" evidence="1">
    <location>
        <begin position="943"/>
        <end position="963"/>
    </location>
</feature>
<feature type="region of interest" description="Disordered" evidence="1">
    <location>
        <begin position="120"/>
        <end position="140"/>
    </location>
</feature>
<gene>
    <name evidence="3" type="ordered locus">PAS_chr1-1_0329</name>
</gene>
<feature type="compositionally biased region" description="Basic and acidic residues" evidence="1">
    <location>
        <begin position="486"/>
        <end position="505"/>
    </location>
</feature>
<dbReference type="GeneID" id="8196594"/>
<evidence type="ECO:0000313" key="4">
    <source>
        <dbReference type="Proteomes" id="UP000000314"/>
    </source>
</evidence>
<dbReference type="KEGG" id="ppa:PAS_chr1-1_0329"/>
<feature type="compositionally biased region" description="Acidic residues" evidence="1">
    <location>
        <begin position="858"/>
        <end position="870"/>
    </location>
</feature>
<feature type="domain" description="DNA replication checkpoint mediator MRC1" evidence="2">
    <location>
        <begin position="674"/>
        <end position="813"/>
    </location>
</feature>
<dbReference type="InterPro" id="IPR018564">
    <property type="entry name" value="Repl_chkpnt_MRC1_dom"/>
</dbReference>
<dbReference type="OMA" id="NIEWTAN"/>
<feature type="region of interest" description="Disordered" evidence="1">
    <location>
        <begin position="617"/>
        <end position="714"/>
    </location>
</feature>
<dbReference type="EMBL" id="FN392319">
    <property type="protein sequence ID" value="CAY67705.1"/>
    <property type="molecule type" value="Genomic_DNA"/>
</dbReference>
<feature type="compositionally biased region" description="Polar residues" evidence="1">
    <location>
        <begin position="560"/>
        <end position="574"/>
    </location>
</feature>
<sequence>MDLLNGLDIDTVQMSRYRPVAAVSQGSEELEEESEFELGLSRPKEKAQYSPLFNFKLNLSKIEDRLNGTTHDNADDKEETIEETQLVETQYLDTQVVGTEIDNTSAFKTQIDEAVETYRIPSEDEEINHSQVRPTQSDFSKQSLVPVISLAPSQANDEEKPEQNTEKELETLQIQPASNSLTATLVDNPAYACLSKEDKIKFRLSLKSTADSTPDDFINSHELTDLRRSILELQSKQDKEKESGYIDEDNDDGQVEDHERFLSEDDLQNIVSNNKSIIKEKKQSKFTALKLLEEFENDDNLEEIGAQFIKSSPIRIDSTPNTSPLKVREPIKSPFQLQNHQPLSNPLQQYTVKLNETIRTDDIGAKLIDLSSDEDDYNFQKVKAETSKATVLQVKAKFARKKNRQGGDKRLEGPFVNKFPVKDLIRHVKESNKSKNKKLFKLLKNKTKQQMLLYLKDNKQEEGIVYKLTQEDKDLEDLLTRELEMNRKLKERERSSSKKSNKGDTPDTEEVPDSASEVEGEDAEDIEEEIGTINQTDDLEEDNEDEIYLGAYGGPHEGPQPTSMHQSNLDTQISIDIEPTQKHSQDQPNSMNHVGYNKEIIETDQVQLDSLTQLVSESQFPSIPKTGIVSHSSSDEEDDDDEDEAESRRIQVDLMKMKMHKKELLRKKRDREMKSKKLDQIMQQEAEESEDEYQGMGGIDGDFDDEANSEDEKMLDDYSKIKQREDKLQSLLAKTTIEEDREQIKKLLHDIQTGRLRRGRRNQEDLELSEGEDDLLMQFYRNRREKQREKLKQELESANSFHNNKKSRAFFETISDVPIRVSSVELEQVVDDDEEGEDKEANGQEYNELKDIQRSENEADSDQFDDDDEEPIKVSKRGRKRKVTEAFVQKQLSFLREVDDENESIPTQTQVIAEEDVEDEMEILKSRARFRISRAETLLEEEEARVTGKKAQEEDSDQEELFGSLSRKQSAVGSFKSFSNSMQSASDGILGQQIKNVESSRSNIGSAKASVTYIAKKAKINTLEIKYKVNQIDRTLKAAKKNKDRKLTALFNRNRGFE</sequence>
<feature type="region of interest" description="Disordered" evidence="1">
    <location>
        <begin position="486"/>
        <end position="598"/>
    </location>
</feature>
<name>C4QWT2_KOMPG</name>
<dbReference type="Proteomes" id="UP000000314">
    <property type="component" value="Chromosome 1"/>
</dbReference>
<proteinExistence type="predicted"/>
<evidence type="ECO:0000256" key="1">
    <source>
        <dbReference type="SAM" id="MobiDB-lite"/>
    </source>
</evidence>
<feature type="compositionally biased region" description="Acidic residues" evidence="1">
    <location>
        <begin position="828"/>
        <end position="838"/>
    </location>
</feature>
<feature type="region of interest" description="Disordered" evidence="1">
    <location>
        <begin position="826"/>
        <end position="881"/>
    </location>
</feature>
<keyword evidence="4" id="KW-1185">Reference proteome</keyword>
<accession>C4QWT2</accession>
<feature type="compositionally biased region" description="Basic and acidic residues" evidence="1">
    <location>
        <begin position="944"/>
        <end position="953"/>
    </location>
</feature>
<protein>
    <recommendedName>
        <fullName evidence="2">DNA replication checkpoint mediator MRC1 domain-containing protein</fullName>
    </recommendedName>
</protein>